<evidence type="ECO:0000256" key="1">
    <source>
        <dbReference type="ARBA" id="ARBA00012513"/>
    </source>
</evidence>
<feature type="compositionally biased region" description="Basic and acidic residues" evidence="10">
    <location>
        <begin position="481"/>
        <end position="500"/>
    </location>
</feature>
<comment type="catalytic activity">
    <reaction evidence="9">
        <text>L-seryl-[protein] + ATP = O-phospho-L-seryl-[protein] + ADP + H(+)</text>
        <dbReference type="Rhea" id="RHEA:17989"/>
        <dbReference type="Rhea" id="RHEA-COMP:9863"/>
        <dbReference type="Rhea" id="RHEA-COMP:11604"/>
        <dbReference type="ChEBI" id="CHEBI:15378"/>
        <dbReference type="ChEBI" id="CHEBI:29999"/>
        <dbReference type="ChEBI" id="CHEBI:30616"/>
        <dbReference type="ChEBI" id="CHEBI:83421"/>
        <dbReference type="ChEBI" id="CHEBI:456216"/>
        <dbReference type="EC" id="2.7.11.1"/>
    </reaction>
</comment>
<accession>A0A5J4YII1</accession>
<comment type="catalytic activity">
    <reaction evidence="8">
        <text>L-threonyl-[protein] + ATP = O-phospho-L-threonyl-[protein] + ADP + H(+)</text>
        <dbReference type="Rhea" id="RHEA:46608"/>
        <dbReference type="Rhea" id="RHEA-COMP:11060"/>
        <dbReference type="Rhea" id="RHEA-COMP:11605"/>
        <dbReference type="ChEBI" id="CHEBI:15378"/>
        <dbReference type="ChEBI" id="CHEBI:30013"/>
        <dbReference type="ChEBI" id="CHEBI:30616"/>
        <dbReference type="ChEBI" id="CHEBI:61977"/>
        <dbReference type="ChEBI" id="CHEBI:456216"/>
        <dbReference type="EC" id="2.7.11.1"/>
    </reaction>
</comment>
<keyword evidence="4" id="KW-0808">Transferase</keyword>
<organism evidence="12 13">
    <name type="scientific">Porphyridium purpureum</name>
    <name type="common">Red alga</name>
    <name type="synonym">Porphyridium cruentum</name>
    <dbReference type="NCBI Taxonomy" id="35688"/>
    <lineage>
        <taxon>Eukaryota</taxon>
        <taxon>Rhodophyta</taxon>
        <taxon>Bangiophyceae</taxon>
        <taxon>Porphyridiales</taxon>
        <taxon>Porphyridiaceae</taxon>
        <taxon>Porphyridium</taxon>
    </lineage>
</organism>
<dbReference type="Gene3D" id="3.30.200.20">
    <property type="entry name" value="Phosphorylase Kinase, domain 1"/>
    <property type="match status" value="1"/>
</dbReference>
<dbReference type="PANTHER" id="PTHR24356">
    <property type="entry name" value="SERINE/THREONINE-PROTEIN KINASE"/>
    <property type="match status" value="1"/>
</dbReference>
<evidence type="ECO:0000313" key="12">
    <source>
        <dbReference type="EMBL" id="KAA8490453.1"/>
    </source>
</evidence>
<keyword evidence="7" id="KW-0067">ATP-binding</keyword>
<feature type="compositionally biased region" description="Polar residues" evidence="10">
    <location>
        <begin position="505"/>
        <end position="522"/>
    </location>
</feature>
<feature type="compositionally biased region" description="Polar residues" evidence="10">
    <location>
        <begin position="546"/>
        <end position="581"/>
    </location>
</feature>
<evidence type="ECO:0000313" key="13">
    <source>
        <dbReference type="Proteomes" id="UP000324585"/>
    </source>
</evidence>
<dbReference type="GO" id="GO:0004674">
    <property type="term" value="F:protein serine/threonine kinase activity"/>
    <property type="evidence" value="ECO:0007669"/>
    <property type="project" value="UniProtKB-KW"/>
</dbReference>
<evidence type="ECO:0000259" key="11">
    <source>
        <dbReference type="PROSITE" id="PS50011"/>
    </source>
</evidence>
<dbReference type="EC" id="2.7.11.1" evidence="1"/>
<feature type="compositionally biased region" description="Polar residues" evidence="10">
    <location>
        <begin position="425"/>
        <end position="435"/>
    </location>
</feature>
<feature type="region of interest" description="Disordered" evidence="10">
    <location>
        <begin position="117"/>
        <end position="191"/>
    </location>
</feature>
<keyword evidence="5" id="KW-0547">Nucleotide-binding</keyword>
<evidence type="ECO:0000256" key="10">
    <source>
        <dbReference type="SAM" id="MobiDB-lite"/>
    </source>
</evidence>
<name>A0A5J4YII1_PORPP</name>
<dbReference type="GO" id="GO:0035556">
    <property type="term" value="P:intracellular signal transduction"/>
    <property type="evidence" value="ECO:0007669"/>
    <property type="project" value="TreeGrafter"/>
</dbReference>
<feature type="compositionally biased region" description="Polar residues" evidence="10">
    <location>
        <begin position="610"/>
        <end position="626"/>
    </location>
</feature>
<dbReference type="SUPFAM" id="SSF56112">
    <property type="entry name" value="Protein kinase-like (PK-like)"/>
    <property type="match status" value="1"/>
</dbReference>
<keyword evidence="6 12" id="KW-0418">Kinase</keyword>
<evidence type="ECO:0000256" key="6">
    <source>
        <dbReference type="ARBA" id="ARBA00022777"/>
    </source>
</evidence>
<dbReference type="EMBL" id="VRMN01000027">
    <property type="protein sequence ID" value="KAA8490453.1"/>
    <property type="molecule type" value="Genomic_DNA"/>
</dbReference>
<dbReference type="InterPro" id="IPR000719">
    <property type="entry name" value="Prot_kinase_dom"/>
</dbReference>
<keyword evidence="2 12" id="KW-0723">Serine/threonine-protein kinase</keyword>
<gene>
    <name evidence="12" type="ORF">FVE85_8979</name>
</gene>
<dbReference type="Pfam" id="PF00069">
    <property type="entry name" value="Pkinase"/>
    <property type="match status" value="1"/>
</dbReference>
<dbReference type="PROSITE" id="PS00108">
    <property type="entry name" value="PROTEIN_KINASE_ST"/>
    <property type="match status" value="1"/>
</dbReference>
<feature type="compositionally biased region" description="Polar residues" evidence="10">
    <location>
        <begin position="124"/>
        <end position="147"/>
    </location>
</feature>
<dbReference type="CDD" id="cd05579">
    <property type="entry name" value="STKc_MAST_like"/>
    <property type="match status" value="1"/>
</dbReference>
<dbReference type="GO" id="GO:0005524">
    <property type="term" value="F:ATP binding"/>
    <property type="evidence" value="ECO:0007669"/>
    <property type="project" value="UniProtKB-KW"/>
</dbReference>
<feature type="compositionally biased region" description="Polar residues" evidence="10">
    <location>
        <begin position="396"/>
        <end position="412"/>
    </location>
</feature>
<dbReference type="InterPro" id="IPR050236">
    <property type="entry name" value="Ser_Thr_kinase_AGC"/>
</dbReference>
<dbReference type="SMART" id="SM00220">
    <property type="entry name" value="S_TKc"/>
    <property type="match status" value="1"/>
</dbReference>
<feature type="region of interest" description="Disordered" evidence="10">
    <location>
        <begin position="1282"/>
        <end position="1324"/>
    </location>
</feature>
<feature type="compositionally biased region" description="Polar residues" evidence="10">
    <location>
        <begin position="704"/>
        <end position="723"/>
    </location>
</feature>
<evidence type="ECO:0000256" key="3">
    <source>
        <dbReference type="ARBA" id="ARBA00022553"/>
    </source>
</evidence>
<feature type="region of interest" description="Disordered" evidence="10">
    <location>
        <begin position="448"/>
        <end position="727"/>
    </location>
</feature>
<feature type="compositionally biased region" description="Polar residues" evidence="10">
    <location>
        <begin position="667"/>
        <end position="686"/>
    </location>
</feature>
<feature type="compositionally biased region" description="Low complexity" evidence="10">
    <location>
        <begin position="592"/>
        <end position="603"/>
    </location>
</feature>
<dbReference type="OrthoDB" id="3638488at2759"/>
<dbReference type="GO" id="GO:0007010">
    <property type="term" value="P:cytoskeleton organization"/>
    <property type="evidence" value="ECO:0007669"/>
    <property type="project" value="UniProtKB-ARBA"/>
</dbReference>
<sequence length="1405" mass="153222">MEYNRESSKERLSRNASGNSEHGGDSGVRSELAEEDRYRLASGAVGAAGRTASADEERLRYHQHGGGAWSPSTVTGNRRVSSPSQVYTRVARERSAGENTPQLQHQYQQQNQSDHLNAGDFEYGQQNDPYVQQHSPQLQHSYASSRGDTPRSAPITPSAARLVGSQGNVMGVRSGTGTGTAPSASLSPSASARLRTSDLRSAGLRNSPSQTSLLHAVQSKRQMERMVKLKDEADRMLNEFCIRCHRDFLNSDETTNDEAEVLETLVSICENVTLVSNREMLNPQTRFVLHEQISKLEALSIASAGLKWEGAAQGLKEMGSESVEPVMFVHSRVDKLRQAAEVPADHQGTKGHPLSPVFHPSSSGKPLTPEEDAPGSPRSSQNQIQRDRRRRRDILASSNSKRIATAVSSGGESPSVAGSPRAAPTNASLQSTGSTKVTSALGALHLREPAGPGAVMNDKEGTPKVQHGNSPSESEPWEFQETARHLDSSSDSDGDNRSEDPGNLTKVSSESSIFTGDSSRVNSPHFLIPSELRNLVPREMRGDGPFNQSDTGTPYLNSPNSAASVRAVQSRQTSSPSSENGGDSPKLGGRLAAGSSTAAGPSSVYGDRAGSQQSRSGGPNSATNSPRPYLGLPGLPTLQVDRRRSDLNTGGSGGTNDGAKAIPWLSPSDSIASAGPTSGGVTSPSALATVLSPKSRHQQHIELASSTRHNNATESSPRSNAESRMNEDQDEMMCRVCEQIFLPDSFPFHVGRCHLIAEELQIVMNRSKLLAKLGVTIQLCANDASLPEWDRLAWTTLLDMCELPALHDCTVQELGTSVKKILLPEQEYIRIPAARLSFGDLKDHVKEASRLVDRCRRKLGEHAPLAASCTQATLLLNQICVAASRLMGYASEIGQSAFARSLRSQPPSLFVALSILSESFGPSILAVDPGDSLTIPRINDFKVLKPVSCGAFGRVYLARKKTSEDMYAIKVIRMKDMKVSSMGTRLQLERDILADVSSPFIVRFFWSFKSPTKLFFAMEYLPGGDMYSLLCNLGFLDEEVARQYLAETVAALEYLHGMGIVHRDLKPDNLLINKDGHLKLIDFGLSKILLRADRSRAIEILNGDVTGRKILDSYFEGDRVEIRSASFDSEIVGTPDYLAPELLRGTGSGPSTDWWALGCIMYEFIMGIPPFHDVTQEKIFTNTLNMTIQWPLAPEEISIHGLDLLKRLLDPNVATRLGTNGCEHVKAHPFFKGIDWKNLLEAKASFVPDNVAEDDTRYFQSREEMADLSGDDEEPDVSVLRQRKRISSMHQKPASTRSLRRRLGQQPAAHEPASKYGDLEKTAASGKKNQALLRPGMADRKAFESVIFTHPPAQNETRGSPEPVEPADEALEVHTEDFEDFAFQSFRNLQALNMEVIEMAMSSAN</sequence>
<feature type="region of interest" description="Disordered" evidence="10">
    <location>
        <begin position="341"/>
        <end position="435"/>
    </location>
</feature>
<feature type="compositionally biased region" description="Basic and acidic residues" evidence="10">
    <location>
        <begin position="1"/>
        <end position="13"/>
    </location>
</feature>
<proteinExistence type="predicted"/>
<dbReference type="PROSITE" id="PS50011">
    <property type="entry name" value="PROTEIN_KINASE_DOM"/>
    <property type="match status" value="1"/>
</dbReference>
<evidence type="ECO:0000256" key="8">
    <source>
        <dbReference type="ARBA" id="ARBA00047899"/>
    </source>
</evidence>
<comment type="caution">
    <text evidence="12">The sequence shown here is derived from an EMBL/GenBank/DDBJ whole genome shotgun (WGS) entry which is preliminary data.</text>
</comment>
<feature type="region of interest" description="Disordered" evidence="10">
    <location>
        <begin position="1"/>
        <end position="83"/>
    </location>
</feature>
<feature type="compositionally biased region" description="Polar residues" evidence="10">
    <location>
        <begin position="1288"/>
        <end position="1297"/>
    </location>
</feature>
<keyword evidence="3" id="KW-0597">Phosphoprotein</keyword>
<feature type="compositionally biased region" description="Low complexity" evidence="10">
    <location>
        <begin position="180"/>
        <end position="191"/>
    </location>
</feature>
<feature type="region of interest" description="Disordered" evidence="10">
    <location>
        <begin position="1350"/>
        <end position="1370"/>
    </location>
</feature>
<evidence type="ECO:0000256" key="4">
    <source>
        <dbReference type="ARBA" id="ARBA00022679"/>
    </source>
</evidence>
<feature type="domain" description="Protein kinase" evidence="11">
    <location>
        <begin position="941"/>
        <end position="1231"/>
    </location>
</feature>
<dbReference type="Proteomes" id="UP000324585">
    <property type="component" value="Unassembled WGS sequence"/>
</dbReference>
<evidence type="ECO:0000256" key="9">
    <source>
        <dbReference type="ARBA" id="ARBA00048679"/>
    </source>
</evidence>
<dbReference type="PANTHER" id="PTHR24356:SF1">
    <property type="entry name" value="SERINE_THREONINE-PROTEIN KINASE GREATWALL"/>
    <property type="match status" value="1"/>
</dbReference>
<dbReference type="FunFam" id="1.10.510.10:FF:000024">
    <property type="entry name" value="Probable serine/threonine-protein kinase cot-1"/>
    <property type="match status" value="1"/>
</dbReference>
<evidence type="ECO:0000256" key="5">
    <source>
        <dbReference type="ARBA" id="ARBA00022741"/>
    </source>
</evidence>
<dbReference type="InterPro" id="IPR008271">
    <property type="entry name" value="Ser/Thr_kinase_AS"/>
</dbReference>
<keyword evidence="13" id="KW-1185">Reference proteome</keyword>
<protein>
    <recommendedName>
        <fullName evidence="1">non-specific serine/threonine protein kinase</fullName>
        <ecNumber evidence="1">2.7.11.1</ecNumber>
    </recommendedName>
</protein>
<dbReference type="InterPro" id="IPR011009">
    <property type="entry name" value="Kinase-like_dom_sf"/>
</dbReference>
<feature type="compositionally biased region" description="Polar residues" evidence="10">
    <location>
        <begin position="70"/>
        <end position="83"/>
    </location>
</feature>
<reference evidence="13" key="1">
    <citation type="journal article" date="2019" name="Nat. Commun.">
        <title>Expansion of phycobilisome linker gene families in mesophilic red algae.</title>
        <authorList>
            <person name="Lee J."/>
            <person name="Kim D."/>
            <person name="Bhattacharya D."/>
            <person name="Yoon H.S."/>
        </authorList>
    </citation>
    <scope>NUCLEOTIDE SEQUENCE [LARGE SCALE GENOMIC DNA]</scope>
    <source>
        <strain evidence="13">CCMP 1328</strain>
    </source>
</reference>
<evidence type="ECO:0000256" key="2">
    <source>
        <dbReference type="ARBA" id="ARBA00022527"/>
    </source>
</evidence>
<evidence type="ECO:0000256" key="7">
    <source>
        <dbReference type="ARBA" id="ARBA00022840"/>
    </source>
</evidence>
<dbReference type="Gene3D" id="1.10.510.10">
    <property type="entry name" value="Transferase(Phosphotransferase) domain 1"/>
    <property type="match status" value="1"/>
</dbReference>